<reference evidence="1" key="1">
    <citation type="submission" date="2021-06" db="EMBL/GenBank/DDBJ databases">
        <authorList>
            <person name="Kallberg Y."/>
            <person name="Tangrot J."/>
            <person name="Rosling A."/>
        </authorList>
    </citation>
    <scope>NUCLEOTIDE SEQUENCE</scope>
    <source>
        <strain evidence="1">28 12/20/2015</strain>
    </source>
</reference>
<accession>A0ACA9KV57</accession>
<sequence length="164" mass="19160">MADYTKFFDPLSLILQHEGLDEKIEENKIIHDGSDHSSQPSTSQNKTSLPEIGISNQTICQACHINKWKYKCPKCEFHSCSLSCSKLHKETYDCNGIRSKTTYIPMDEYGYKELMSDYVFLEDISRAVDLAHRTRIDQGHKFFRRKYRNSSKSRLTKPNDTRRL</sequence>
<comment type="caution">
    <text evidence="1">The sequence shown here is derived from an EMBL/GenBank/DDBJ whole genome shotgun (WGS) entry which is preliminary data.</text>
</comment>
<dbReference type="Proteomes" id="UP000789366">
    <property type="component" value="Unassembled WGS sequence"/>
</dbReference>
<evidence type="ECO:0000313" key="2">
    <source>
        <dbReference type="Proteomes" id="UP000789366"/>
    </source>
</evidence>
<protein>
    <submittedName>
        <fullName evidence="1">17129_t:CDS:1</fullName>
    </submittedName>
</protein>
<evidence type="ECO:0000313" key="1">
    <source>
        <dbReference type="EMBL" id="CAG8495293.1"/>
    </source>
</evidence>
<keyword evidence="2" id="KW-1185">Reference proteome</keyword>
<gene>
    <name evidence="1" type="ORF">SPELUC_LOCUS2750</name>
</gene>
<dbReference type="EMBL" id="CAJVPW010001931">
    <property type="protein sequence ID" value="CAG8495293.1"/>
    <property type="molecule type" value="Genomic_DNA"/>
</dbReference>
<organism evidence="1 2">
    <name type="scientific">Cetraspora pellucida</name>
    <dbReference type="NCBI Taxonomy" id="1433469"/>
    <lineage>
        <taxon>Eukaryota</taxon>
        <taxon>Fungi</taxon>
        <taxon>Fungi incertae sedis</taxon>
        <taxon>Mucoromycota</taxon>
        <taxon>Glomeromycotina</taxon>
        <taxon>Glomeromycetes</taxon>
        <taxon>Diversisporales</taxon>
        <taxon>Gigasporaceae</taxon>
        <taxon>Cetraspora</taxon>
    </lineage>
</organism>
<name>A0ACA9KV57_9GLOM</name>
<proteinExistence type="predicted"/>